<protein>
    <recommendedName>
        <fullName evidence="11">Serine hydroxymethyltransferase</fullName>
        <shortName evidence="11">SHMT</shortName>
        <shortName evidence="11">Serine methylase</shortName>
        <ecNumber evidence="11">2.1.2.1</ecNumber>
    </recommendedName>
</protein>
<dbReference type="PANTHER" id="PTHR11680:SF50">
    <property type="entry name" value="SERINE HYDROXYMETHYLTRANSFERASE"/>
    <property type="match status" value="1"/>
</dbReference>
<dbReference type="Proteomes" id="UP000317327">
    <property type="component" value="Unassembled WGS sequence"/>
</dbReference>
<evidence type="ECO:0000256" key="4">
    <source>
        <dbReference type="ARBA" id="ARBA00006376"/>
    </source>
</evidence>
<dbReference type="InterPro" id="IPR019798">
    <property type="entry name" value="Ser_HO-MeTrfase_PLP_BS"/>
</dbReference>
<feature type="binding site" evidence="11">
    <location>
        <position position="121"/>
    </location>
    <ligand>
        <name>(6S)-5,6,7,8-tetrahydrofolate</name>
        <dbReference type="ChEBI" id="CHEBI:57453"/>
    </ligand>
</feature>
<evidence type="ECO:0000256" key="9">
    <source>
        <dbReference type="ARBA" id="ARBA00022679"/>
    </source>
</evidence>
<dbReference type="InterPro" id="IPR039429">
    <property type="entry name" value="SHMT-like_dom"/>
</dbReference>
<dbReference type="AlphaFoldDB" id="A0A379IZG2"/>
<comment type="cofactor">
    <cofactor evidence="2 11 12">
        <name>pyridoxal 5'-phosphate</name>
        <dbReference type="ChEBI" id="CHEBI:597326"/>
    </cofactor>
</comment>
<evidence type="ECO:0000256" key="10">
    <source>
        <dbReference type="ARBA" id="ARBA00022898"/>
    </source>
</evidence>
<dbReference type="CDD" id="cd00378">
    <property type="entry name" value="SHMT"/>
    <property type="match status" value="1"/>
</dbReference>
<comment type="similarity">
    <text evidence="4 11">Belongs to the SHMT family.</text>
</comment>
<evidence type="ECO:0000313" key="16">
    <source>
        <dbReference type="Proteomes" id="UP000254260"/>
    </source>
</evidence>
<dbReference type="InterPro" id="IPR015421">
    <property type="entry name" value="PyrdxlP-dep_Trfase_major"/>
</dbReference>
<name>A0A379IZG2_ECTME</name>
<evidence type="ECO:0000313" key="14">
    <source>
        <dbReference type="EMBL" id="SUD41660.1"/>
    </source>
</evidence>
<feature type="binding site" evidence="11">
    <location>
        <begin position="354"/>
        <end position="356"/>
    </location>
    <ligand>
        <name>(6S)-5,6,7,8-tetrahydrofolate</name>
        <dbReference type="ChEBI" id="CHEBI:57453"/>
    </ligand>
</feature>
<dbReference type="InterPro" id="IPR001085">
    <property type="entry name" value="Ser_HO-MeTrfase"/>
</dbReference>
<dbReference type="PANTHER" id="PTHR11680">
    <property type="entry name" value="SERINE HYDROXYMETHYLTRANSFERASE"/>
    <property type="match status" value="1"/>
</dbReference>
<comment type="catalytic activity">
    <reaction evidence="1 11">
        <text>(6R)-5,10-methylene-5,6,7,8-tetrahydrofolate + glycine + H2O = (6S)-5,6,7,8-tetrahydrofolate + L-serine</text>
        <dbReference type="Rhea" id="RHEA:15481"/>
        <dbReference type="ChEBI" id="CHEBI:15377"/>
        <dbReference type="ChEBI" id="CHEBI:15636"/>
        <dbReference type="ChEBI" id="CHEBI:33384"/>
        <dbReference type="ChEBI" id="CHEBI:57305"/>
        <dbReference type="ChEBI" id="CHEBI:57453"/>
        <dbReference type="EC" id="2.1.2.1"/>
    </reaction>
</comment>
<keyword evidence="14" id="KW-0489">Methyltransferase</keyword>
<dbReference type="RefSeq" id="WP_115292328.1">
    <property type="nucleotide sequence ID" value="NZ_JARHXN010000088.1"/>
</dbReference>
<sequence length="417" mass="45249">MFSRDLTLARFDAELFAAMEQEAQRQEEHIELIASENYTSPAVMEAQGSVLTNKYAEGYPGKRYYGGCEYVDVVEQLAIDRAKELFGADYANVQPHSGSQANSAVYMALLNAGDTVLGMSLAHGGHLTHGASVSFSGKIYNAVQYGITDAGLIDYDEVERLAVEHKPKMIIAGFSAYSQVLDFPRFRAIADKVGAYLFVDMAHVAGLVAAGLYPNPVPFADVVTTTTHKTLRGPRGGLILARKNEELEKKFNSAVFPGGQGGPLEHVIAAKAVCFKEALQPEFKAYQAQVIKNAQTMAQVFIDNGYDVVSGGTENHLFLLSLIKQDITGKDADAALGRAFITVNKNSVPNDPRSPFVTSGLRIGTPAVTTRGFKEDECRQLAGWICEVLANIGNDEVEGRVREHVKALCAKFPVYAN</sequence>
<dbReference type="GO" id="GO:0005829">
    <property type="term" value="C:cytosol"/>
    <property type="evidence" value="ECO:0007669"/>
    <property type="project" value="TreeGrafter"/>
</dbReference>
<dbReference type="PIRSF" id="PIRSF000412">
    <property type="entry name" value="SHMT"/>
    <property type="match status" value="1"/>
</dbReference>
<feature type="domain" description="Serine hydroxymethyltransferase-like" evidence="13">
    <location>
        <begin position="9"/>
        <end position="385"/>
    </location>
</feature>
<evidence type="ECO:0000256" key="6">
    <source>
        <dbReference type="ARBA" id="ARBA00022490"/>
    </source>
</evidence>
<dbReference type="GO" id="GO:0035999">
    <property type="term" value="P:tetrahydrofolate interconversion"/>
    <property type="evidence" value="ECO:0007669"/>
    <property type="project" value="UniProtKB-UniRule"/>
</dbReference>
<dbReference type="InterPro" id="IPR015424">
    <property type="entry name" value="PyrdxlP-dep_Trfase"/>
</dbReference>
<dbReference type="UniPathway" id="UPA00288">
    <property type="reaction ID" value="UER01023"/>
</dbReference>
<keyword evidence="10 11" id="KW-0663">Pyridoxal phosphate</keyword>
<keyword evidence="6 11" id="KW-0963">Cytoplasm</keyword>
<dbReference type="FunFam" id="3.40.640.10:FF:000001">
    <property type="entry name" value="Serine hydroxymethyltransferase"/>
    <property type="match status" value="1"/>
</dbReference>
<dbReference type="Gene3D" id="3.90.1150.10">
    <property type="entry name" value="Aspartate Aminotransferase, domain 1"/>
    <property type="match status" value="1"/>
</dbReference>
<comment type="function">
    <text evidence="11">Catalyzes the reversible interconversion of serine and glycine with tetrahydrofolate (THF) serving as the one-carbon carrier. This reaction serves as the major source of one-carbon groups required for the biosynthesis of purines, thymidylate, methionine, and other important biomolecules. Also exhibits THF-independent aldolase activity toward beta-hydroxyamino acids, producing glycine and aldehydes, via a retro-aldol mechanism.</text>
</comment>
<reference evidence="15 17" key="2">
    <citation type="submission" date="2019-01" db="EMBL/GenBank/DDBJ databases">
        <title>Whole genome shotgun sequencing of Pseudomonas spp. isolated by its ability to degrade furfural.</title>
        <authorList>
            <person name="Donoso R."/>
            <person name="Farkas C."/>
            <person name="Villegas P."/>
            <person name="Gonzales-Toro F."/>
            <person name="Guajardo-Parra M."/>
            <person name="Araya-Nail M."/>
            <person name="Morgante V."/>
            <person name="Perez-Pantoja D."/>
        </authorList>
    </citation>
    <scope>NUCLEOTIDE SEQUENCE [LARGE SCALE GENOMIC DNA]</scope>
    <source>
        <strain evidence="15 17">VN231</strain>
    </source>
</reference>
<dbReference type="EMBL" id="UGUU01000001">
    <property type="protein sequence ID" value="SUD41660.1"/>
    <property type="molecule type" value="Genomic_DNA"/>
</dbReference>
<feature type="binding site" evidence="11">
    <location>
        <begin position="125"/>
        <end position="127"/>
    </location>
    <ligand>
        <name>(6S)-5,6,7,8-tetrahydrofolate</name>
        <dbReference type="ChEBI" id="CHEBI:57453"/>
    </ligand>
</feature>
<evidence type="ECO:0000256" key="11">
    <source>
        <dbReference type="HAMAP-Rule" id="MF_00051"/>
    </source>
</evidence>
<evidence type="ECO:0000256" key="2">
    <source>
        <dbReference type="ARBA" id="ARBA00001933"/>
    </source>
</evidence>
<evidence type="ECO:0000259" key="13">
    <source>
        <dbReference type="Pfam" id="PF00464"/>
    </source>
</evidence>
<accession>A0A379IZG2</accession>
<dbReference type="GO" id="GO:0019264">
    <property type="term" value="P:glycine biosynthetic process from serine"/>
    <property type="evidence" value="ECO:0007669"/>
    <property type="project" value="UniProtKB-UniRule"/>
</dbReference>
<dbReference type="HAMAP" id="MF_00051">
    <property type="entry name" value="SHMT"/>
    <property type="match status" value="1"/>
</dbReference>
<comment type="subcellular location">
    <subcellularLocation>
        <location evidence="3 11">Cytoplasm</location>
    </subcellularLocation>
</comment>
<reference evidence="14 16" key="1">
    <citation type="submission" date="2018-06" db="EMBL/GenBank/DDBJ databases">
        <authorList>
            <consortium name="Pathogen Informatics"/>
            <person name="Doyle S."/>
        </authorList>
    </citation>
    <scope>NUCLEOTIDE SEQUENCE [LARGE SCALE GENOMIC DNA]</scope>
    <source>
        <strain evidence="14 16">NCTC10899</strain>
    </source>
</reference>
<dbReference type="Gene3D" id="3.40.640.10">
    <property type="entry name" value="Type I PLP-dependent aspartate aminotransferase-like (Major domain)"/>
    <property type="match status" value="1"/>
</dbReference>
<dbReference type="Pfam" id="PF00464">
    <property type="entry name" value="SHMT"/>
    <property type="match status" value="1"/>
</dbReference>
<dbReference type="GO" id="GO:0004372">
    <property type="term" value="F:glycine hydroxymethyltransferase activity"/>
    <property type="evidence" value="ECO:0007669"/>
    <property type="project" value="UniProtKB-UniRule"/>
</dbReference>
<comment type="pathway">
    <text evidence="11">Amino-acid biosynthesis; glycine biosynthesis; glycine from L-serine: step 1/1.</text>
</comment>
<evidence type="ECO:0000256" key="1">
    <source>
        <dbReference type="ARBA" id="ARBA00001528"/>
    </source>
</evidence>
<feature type="modified residue" description="N6-(pyridoxal phosphate)lysine" evidence="11 12">
    <location>
        <position position="229"/>
    </location>
</feature>
<gene>
    <name evidence="14" type="primary">glyA2_3</name>
    <name evidence="11" type="synonym">glyA</name>
    <name evidence="15" type="ORF">EQ836_11775</name>
    <name evidence="14" type="ORF">NCTC10899_04539</name>
</gene>
<dbReference type="FunFam" id="3.90.1150.10:FF:000003">
    <property type="entry name" value="Serine hydroxymethyltransferase"/>
    <property type="match status" value="1"/>
</dbReference>
<organism evidence="14 16">
    <name type="scientific">Ectopseudomonas mendocina</name>
    <name type="common">Pseudomonas mendocina</name>
    <dbReference type="NCBI Taxonomy" id="300"/>
    <lineage>
        <taxon>Bacteria</taxon>
        <taxon>Pseudomonadati</taxon>
        <taxon>Pseudomonadota</taxon>
        <taxon>Gammaproteobacteria</taxon>
        <taxon>Pseudomonadales</taxon>
        <taxon>Pseudomonadaceae</taxon>
        <taxon>Ectopseudomonas</taxon>
    </lineage>
</organism>
<dbReference type="SUPFAM" id="SSF53383">
    <property type="entry name" value="PLP-dependent transferases"/>
    <property type="match status" value="1"/>
</dbReference>
<dbReference type="GO" id="GO:0008168">
    <property type="term" value="F:methyltransferase activity"/>
    <property type="evidence" value="ECO:0007669"/>
    <property type="project" value="UniProtKB-KW"/>
</dbReference>
<dbReference type="InterPro" id="IPR015422">
    <property type="entry name" value="PyrdxlP-dep_Trfase_small"/>
</dbReference>
<keyword evidence="7 11" id="KW-0554">One-carbon metabolism</keyword>
<dbReference type="NCBIfam" id="NF000586">
    <property type="entry name" value="PRK00011.1"/>
    <property type="match status" value="1"/>
</dbReference>
<evidence type="ECO:0000256" key="3">
    <source>
        <dbReference type="ARBA" id="ARBA00004496"/>
    </source>
</evidence>
<evidence type="ECO:0000256" key="8">
    <source>
        <dbReference type="ARBA" id="ARBA00022605"/>
    </source>
</evidence>
<dbReference type="Proteomes" id="UP000254260">
    <property type="component" value="Unassembled WGS sequence"/>
</dbReference>
<evidence type="ECO:0000313" key="17">
    <source>
        <dbReference type="Proteomes" id="UP000317327"/>
    </source>
</evidence>
<feature type="site" description="Plays an important role in substrate specificity" evidence="11">
    <location>
        <position position="228"/>
    </location>
</feature>
<proteinExistence type="inferred from homology"/>
<evidence type="ECO:0000256" key="7">
    <source>
        <dbReference type="ARBA" id="ARBA00022563"/>
    </source>
</evidence>
<comment type="pathway">
    <text evidence="11">One-carbon metabolism; tetrahydrofolate interconversion.</text>
</comment>
<evidence type="ECO:0000256" key="12">
    <source>
        <dbReference type="PIRSR" id="PIRSR000412-50"/>
    </source>
</evidence>
<dbReference type="OrthoDB" id="9803846at2"/>
<dbReference type="GO" id="GO:0032259">
    <property type="term" value="P:methylation"/>
    <property type="evidence" value="ECO:0007669"/>
    <property type="project" value="UniProtKB-KW"/>
</dbReference>
<comment type="subunit">
    <text evidence="5 11">Homodimer.</text>
</comment>
<evidence type="ECO:0000313" key="15">
    <source>
        <dbReference type="EMBL" id="TRO18236.1"/>
    </source>
</evidence>
<dbReference type="PROSITE" id="PS00096">
    <property type="entry name" value="SHMT"/>
    <property type="match status" value="1"/>
</dbReference>
<dbReference type="EC" id="2.1.2.1" evidence="11"/>
<evidence type="ECO:0000256" key="5">
    <source>
        <dbReference type="ARBA" id="ARBA00011738"/>
    </source>
</evidence>
<keyword evidence="8 11" id="KW-0028">Amino-acid biosynthesis</keyword>
<dbReference type="InterPro" id="IPR049943">
    <property type="entry name" value="Ser_HO-MeTrfase-like"/>
</dbReference>
<dbReference type="UniPathway" id="UPA00193"/>
<dbReference type="GO" id="GO:0030170">
    <property type="term" value="F:pyridoxal phosphate binding"/>
    <property type="evidence" value="ECO:0007669"/>
    <property type="project" value="UniProtKB-UniRule"/>
</dbReference>
<feature type="binding site" evidence="11">
    <location>
        <position position="245"/>
    </location>
    <ligand>
        <name>(6S)-5,6,7,8-tetrahydrofolate</name>
        <dbReference type="ChEBI" id="CHEBI:57453"/>
    </ligand>
</feature>
<keyword evidence="9 11" id="KW-0808">Transferase</keyword>
<dbReference type="EMBL" id="SCFV01000005">
    <property type="protein sequence ID" value="TRO18236.1"/>
    <property type="molecule type" value="Genomic_DNA"/>
</dbReference>